<reference evidence="2 3" key="1">
    <citation type="submission" date="2018-05" db="EMBL/GenBank/DDBJ databases">
        <title>Leucothrix arctica sp. nov., isolated from Arctic seawater.</title>
        <authorList>
            <person name="Choi A."/>
            <person name="Baek K."/>
        </authorList>
    </citation>
    <scope>NUCLEOTIDE SEQUENCE [LARGE SCALE GENOMIC DNA]</scope>
    <source>
        <strain evidence="2 3">JCM 18388</strain>
    </source>
</reference>
<evidence type="ECO:0000259" key="1">
    <source>
        <dbReference type="PROSITE" id="PS50965"/>
    </source>
</evidence>
<feature type="domain" description="NERD" evidence="1">
    <location>
        <begin position="42"/>
        <end position="162"/>
    </location>
</feature>
<comment type="caution">
    <text evidence="2">The sequence shown here is derived from an EMBL/GenBank/DDBJ whole genome shotgun (WGS) entry which is preliminary data.</text>
</comment>
<dbReference type="EMBL" id="QGKM01000020">
    <property type="protein sequence ID" value="PWQ97972.1"/>
    <property type="molecule type" value="Genomic_DNA"/>
</dbReference>
<evidence type="ECO:0000313" key="2">
    <source>
        <dbReference type="EMBL" id="PWQ97972.1"/>
    </source>
</evidence>
<dbReference type="AlphaFoldDB" id="A0A317CNS6"/>
<name>A0A317CNS6_9GAMM</name>
<proteinExistence type="predicted"/>
<dbReference type="OrthoDB" id="5500241at2"/>
<keyword evidence="3" id="KW-1185">Reference proteome</keyword>
<gene>
    <name evidence="2" type="ORF">DKW60_09105</name>
</gene>
<dbReference type="Proteomes" id="UP000245539">
    <property type="component" value="Unassembled WGS sequence"/>
</dbReference>
<dbReference type="Pfam" id="PF08378">
    <property type="entry name" value="NERD"/>
    <property type="match status" value="1"/>
</dbReference>
<evidence type="ECO:0000313" key="3">
    <source>
        <dbReference type="Proteomes" id="UP000245539"/>
    </source>
</evidence>
<dbReference type="RefSeq" id="WP_109837346.1">
    <property type="nucleotide sequence ID" value="NZ_QGKM01000020.1"/>
</dbReference>
<protein>
    <recommendedName>
        <fullName evidence="1">NERD domain-containing protein</fullName>
    </recommendedName>
</protein>
<sequence>MLLKSADCKQASLDTLQNLLERPDLTLQQKKTITSELYAMRAGIKGEKEAAYEIDFHFKNSKNYIVLHDLRLEVNGRIAQIDHIILDRTLDAYVLETKHFNSGIKINELGEFLRWNNYNKTFEGMPSPIAQNERHSVVLNDFFKQSDMPKRLGMRLIPTAKCFVLVSNNARIDRPEKFDTSQVIKSDALKNTIMSMVNSLSAKDTLVSASRIVSRKTLENVGQILKEAHKPITIDYLAKFGLSELPPKEVAQPEIIKKETETFQSEQKQQHLCSKCNSLNVSVVYGRYGYYFKCSSCQGNTAIKLSCAHKTCKPKIRKSGNQFFEKCESCETEKLFFENPKIVETA</sequence>
<dbReference type="InterPro" id="IPR011528">
    <property type="entry name" value="NERD"/>
</dbReference>
<dbReference type="PROSITE" id="PS50965">
    <property type="entry name" value="NERD"/>
    <property type="match status" value="1"/>
</dbReference>
<organism evidence="2 3">
    <name type="scientific">Leucothrix pacifica</name>
    <dbReference type="NCBI Taxonomy" id="1247513"/>
    <lineage>
        <taxon>Bacteria</taxon>
        <taxon>Pseudomonadati</taxon>
        <taxon>Pseudomonadota</taxon>
        <taxon>Gammaproteobacteria</taxon>
        <taxon>Thiotrichales</taxon>
        <taxon>Thiotrichaceae</taxon>
        <taxon>Leucothrix</taxon>
    </lineage>
</organism>
<accession>A0A317CNS6</accession>